<dbReference type="InterPro" id="IPR004937">
    <property type="entry name" value="Urea_transporter"/>
</dbReference>
<evidence type="ECO:0000313" key="8">
    <source>
        <dbReference type="EMBL" id="MDA4845887.1"/>
    </source>
</evidence>
<evidence type="ECO:0000256" key="4">
    <source>
        <dbReference type="ARBA" id="ARBA00022692"/>
    </source>
</evidence>
<keyword evidence="9" id="KW-1185">Reference proteome</keyword>
<evidence type="ECO:0000256" key="1">
    <source>
        <dbReference type="ARBA" id="ARBA00004651"/>
    </source>
</evidence>
<comment type="caution">
    <text evidence="8">The sequence shown here is derived from an EMBL/GenBank/DDBJ whole genome shotgun (WGS) entry which is preliminary data.</text>
</comment>
<reference evidence="8" key="1">
    <citation type="submission" date="2022-11" db="EMBL/GenBank/DDBJ databases">
        <title>Hoeflea poritis sp. nov., isolated from scleractinian coral Porites lutea.</title>
        <authorList>
            <person name="Zhang G."/>
            <person name="Wei Q."/>
            <person name="Cai L."/>
        </authorList>
    </citation>
    <scope>NUCLEOTIDE SEQUENCE</scope>
    <source>
        <strain evidence="8">E7-10</strain>
    </source>
</reference>
<gene>
    <name evidence="8" type="ORF">OOZ53_11040</name>
</gene>
<comment type="similarity">
    <text evidence="2">Belongs to the urea transporter family.</text>
</comment>
<dbReference type="Pfam" id="PF03253">
    <property type="entry name" value="UT"/>
    <property type="match status" value="1"/>
</dbReference>
<keyword evidence="5 7" id="KW-1133">Transmembrane helix</keyword>
<comment type="subcellular location">
    <subcellularLocation>
        <location evidence="1">Cell membrane</location>
        <topology evidence="1">Multi-pass membrane protein</topology>
    </subcellularLocation>
</comment>
<dbReference type="RefSeq" id="WP_271089588.1">
    <property type="nucleotide sequence ID" value="NZ_JAPJZH010000006.1"/>
</dbReference>
<evidence type="ECO:0000256" key="5">
    <source>
        <dbReference type="ARBA" id="ARBA00022989"/>
    </source>
</evidence>
<evidence type="ECO:0000256" key="2">
    <source>
        <dbReference type="ARBA" id="ARBA00005914"/>
    </source>
</evidence>
<proteinExistence type="inferred from homology"/>
<sequence>MAKTPIGLRSRSREKPSVDFVFPAAEPGQLPCWRLVLRGCSQLCFQSNELTGLFFLAAVLVASPIAAAYMLAAAIIAPSARMLLGDRGAGLETGLPGLNPSLIAVSLPASLAIGLTTKVPKRSWRSTIGRNCCQPSISSLIFSTSSIRMGFQRGTMRWSSASHRAVGIDVRFGRRSLNEQRSIPFQSR</sequence>
<keyword evidence="6 7" id="KW-0472">Membrane</keyword>
<evidence type="ECO:0000313" key="9">
    <source>
        <dbReference type="Proteomes" id="UP001148313"/>
    </source>
</evidence>
<evidence type="ECO:0000256" key="6">
    <source>
        <dbReference type="ARBA" id="ARBA00023136"/>
    </source>
</evidence>
<keyword evidence="4 7" id="KW-0812">Transmembrane</keyword>
<organism evidence="8 9">
    <name type="scientific">Hoeflea poritis</name>
    <dbReference type="NCBI Taxonomy" id="2993659"/>
    <lineage>
        <taxon>Bacteria</taxon>
        <taxon>Pseudomonadati</taxon>
        <taxon>Pseudomonadota</taxon>
        <taxon>Alphaproteobacteria</taxon>
        <taxon>Hyphomicrobiales</taxon>
        <taxon>Rhizobiaceae</taxon>
        <taxon>Hoeflea</taxon>
    </lineage>
</organism>
<protein>
    <submittedName>
        <fullName evidence="8">Urea transporter</fullName>
    </submittedName>
</protein>
<name>A0ABT4VP91_9HYPH</name>
<dbReference type="EMBL" id="JAPJZH010000006">
    <property type="protein sequence ID" value="MDA4845887.1"/>
    <property type="molecule type" value="Genomic_DNA"/>
</dbReference>
<dbReference type="Gene3D" id="1.10.3430.10">
    <property type="entry name" value="Ammonium transporter AmtB like domains"/>
    <property type="match status" value="1"/>
</dbReference>
<dbReference type="Proteomes" id="UP001148313">
    <property type="component" value="Unassembled WGS sequence"/>
</dbReference>
<feature type="transmembrane region" description="Helical" evidence="7">
    <location>
        <begin position="53"/>
        <end position="77"/>
    </location>
</feature>
<evidence type="ECO:0000256" key="3">
    <source>
        <dbReference type="ARBA" id="ARBA00022475"/>
    </source>
</evidence>
<accession>A0ABT4VP91</accession>
<keyword evidence="3" id="KW-1003">Cell membrane</keyword>
<evidence type="ECO:0000256" key="7">
    <source>
        <dbReference type="SAM" id="Phobius"/>
    </source>
</evidence>
<dbReference type="InterPro" id="IPR029020">
    <property type="entry name" value="Ammonium/urea_transptr"/>
</dbReference>